<dbReference type="AlphaFoldDB" id="A0A0W0YHQ3"/>
<sequence length="397" mass="45078">MPGLTSITVDKDSEFFITIAKEGIHSFVMLGVMVDNKPQLLARVGKGNLIDPSFGTSCGKQFTMFGKALGSHTEASLVDEGISTKNQDTTSDISYQSYSISYEQYLEFLALTKEIHENQLKYYQERELPDVPYKELTYPQRGIHDLRSGIDCYIPTQEEAGKVTFEYKPIKTFEHECANDKQQIREEIINGSKEIKASNTCRTTARALLNYTLHYSPDVPALFAIGLDYKTKLVGGKPTANSFYVLPQPPNCFEVNSTQMKVLKELYKKLENLPKTNPASDTTRKKFDELKHLYQEIAGKPQLPLTVLLDKITVHRVAHNKLFDIRRSQSLISKFAEMLGIKTGTQQAYDRMEKAVKQEIERVNKKEMKQGKGVDKDGFQSDDHRPPHATTVYRKNS</sequence>
<evidence type="ECO:0000313" key="2">
    <source>
        <dbReference type="EMBL" id="KTD56035.1"/>
    </source>
</evidence>
<evidence type="ECO:0000256" key="1">
    <source>
        <dbReference type="SAM" id="MobiDB-lite"/>
    </source>
</evidence>
<evidence type="ECO:0000313" key="3">
    <source>
        <dbReference type="Proteomes" id="UP000054621"/>
    </source>
</evidence>
<organism evidence="2 3">
    <name type="scientific">Legionella sainthelensi</name>
    <dbReference type="NCBI Taxonomy" id="28087"/>
    <lineage>
        <taxon>Bacteria</taxon>
        <taxon>Pseudomonadati</taxon>
        <taxon>Pseudomonadota</taxon>
        <taxon>Gammaproteobacteria</taxon>
        <taxon>Legionellales</taxon>
        <taxon>Legionellaceae</taxon>
        <taxon>Legionella</taxon>
    </lineage>
</organism>
<dbReference type="Proteomes" id="UP000054621">
    <property type="component" value="Unassembled WGS sequence"/>
</dbReference>
<dbReference type="OrthoDB" id="5651600at2"/>
<dbReference type="eggNOG" id="ENOG5031DW8">
    <property type="taxonomic scope" value="Bacteria"/>
</dbReference>
<name>A0A0W0YHQ3_9GAMM</name>
<feature type="compositionally biased region" description="Basic and acidic residues" evidence="1">
    <location>
        <begin position="363"/>
        <end position="386"/>
    </location>
</feature>
<accession>A0A0W0YHQ3</accession>
<comment type="caution">
    <text evidence="2">The sequence shown here is derived from an EMBL/GenBank/DDBJ whole genome shotgun (WGS) entry which is preliminary data.</text>
</comment>
<dbReference type="PATRIC" id="fig|28087.4.peg.2333"/>
<protein>
    <submittedName>
        <fullName evidence="2">Uncharacterized protein</fullName>
    </submittedName>
</protein>
<dbReference type="EMBL" id="LNYV01000034">
    <property type="protein sequence ID" value="KTD56035.1"/>
    <property type="molecule type" value="Genomic_DNA"/>
</dbReference>
<dbReference type="RefSeq" id="WP_027271786.1">
    <property type="nucleotide sequence ID" value="NZ_CAAAJE010000024.1"/>
</dbReference>
<feature type="region of interest" description="Disordered" evidence="1">
    <location>
        <begin position="363"/>
        <end position="397"/>
    </location>
</feature>
<reference evidence="2 3" key="1">
    <citation type="submission" date="2015-11" db="EMBL/GenBank/DDBJ databases">
        <title>Genomic analysis of 38 Legionella species identifies large and diverse effector repertoires.</title>
        <authorList>
            <person name="Burstein D."/>
            <person name="Amaro F."/>
            <person name="Zusman T."/>
            <person name="Lifshitz Z."/>
            <person name="Cohen O."/>
            <person name="Gilbert J.A."/>
            <person name="Pupko T."/>
            <person name="Shuman H.A."/>
            <person name="Segal G."/>
        </authorList>
    </citation>
    <scope>NUCLEOTIDE SEQUENCE [LARGE SCALE GENOMIC DNA]</scope>
    <source>
        <strain evidence="2 3">Mt.St.Helens-4</strain>
    </source>
</reference>
<gene>
    <name evidence="2" type="ORF">Lsai_2165</name>
</gene>
<proteinExistence type="predicted"/>